<dbReference type="EMBL" id="JAHQIW010003404">
    <property type="protein sequence ID" value="KAJ1358586.1"/>
    <property type="molecule type" value="Genomic_DNA"/>
</dbReference>
<evidence type="ECO:0000313" key="2">
    <source>
        <dbReference type="Proteomes" id="UP001196413"/>
    </source>
</evidence>
<gene>
    <name evidence="1" type="ORF">KIN20_017054</name>
</gene>
<name>A0AAD5QTJ9_PARTN</name>
<evidence type="ECO:0000313" key="1">
    <source>
        <dbReference type="EMBL" id="KAJ1358586.1"/>
    </source>
</evidence>
<dbReference type="Proteomes" id="UP001196413">
    <property type="component" value="Unassembled WGS sequence"/>
</dbReference>
<sequence>MSRCGLTTLDDEVVGQYMVSNEIPFCANLFHLNGERWYDGSVQVFAQATRTKSAMKSK</sequence>
<protein>
    <submittedName>
        <fullName evidence="1">Uncharacterized protein</fullName>
    </submittedName>
</protein>
<reference evidence="1" key="1">
    <citation type="submission" date="2021-06" db="EMBL/GenBank/DDBJ databases">
        <title>Parelaphostrongylus tenuis whole genome reference sequence.</title>
        <authorList>
            <person name="Garwood T.J."/>
            <person name="Larsen P.A."/>
            <person name="Fountain-Jones N.M."/>
            <person name="Garbe J.R."/>
            <person name="Macchietto M.G."/>
            <person name="Kania S.A."/>
            <person name="Gerhold R.W."/>
            <person name="Richards J.E."/>
            <person name="Wolf T.M."/>
        </authorList>
    </citation>
    <scope>NUCLEOTIDE SEQUENCE</scope>
    <source>
        <strain evidence="1">MNPRO001-30</strain>
        <tissue evidence="1">Meninges</tissue>
    </source>
</reference>
<keyword evidence="2" id="KW-1185">Reference proteome</keyword>
<organism evidence="1 2">
    <name type="scientific">Parelaphostrongylus tenuis</name>
    <name type="common">Meningeal worm</name>
    <dbReference type="NCBI Taxonomy" id="148309"/>
    <lineage>
        <taxon>Eukaryota</taxon>
        <taxon>Metazoa</taxon>
        <taxon>Ecdysozoa</taxon>
        <taxon>Nematoda</taxon>
        <taxon>Chromadorea</taxon>
        <taxon>Rhabditida</taxon>
        <taxon>Rhabditina</taxon>
        <taxon>Rhabditomorpha</taxon>
        <taxon>Strongyloidea</taxon>
        <taxon>Metastrongylidae</taxon>
        <taxon>Parelaphostrongylus</taxon>
    </lineage>
</organism>
<feature type="non-terminal residue" evidence="1">
    <location>
        <position position="58"/>
    </location>
</feature>
<dbReference type="AlphaFoldDB" id="A0AAD5QTJ9"/>
<accession>A0AAD5QTJ9</accession>
<comment type="caution">
    <text evidence="1">The sequence shown here is derived from an EMBL/GenBank/DDBJ whole genome shotgun (WGS) entry which is preliminary data.</text>
</comment>
<proteinExistence type="predicted"/>